<dbReference type="VEuPathDB" id="CryptoDB:Cvel_662"/>
<dbReference type="Pfam" id="PF23230">
    <property type="entry name" value="zf-C2H2_13"/>
    <property type="match status" value="1"/>
</dbReference>
<accession>A0A0G4GHI6</accession>
<feature type="compositionally biased region" description="Pro residues" evidence="1">
    <location>
        <begin position="452"/>
        <end position="461"/>
    </location>
</feature>
<dbReference type="GO" id="GO:0061630">
    <property type="term" value="F:ubiquitin protein ligase activity"/>
    <property type="evidence" value="ECO:0007669"/>
    <property type="project" value="InterPro"/>
</dbReference>
<protein>
    <recommendedName>
        <fullName evidence="2">C2H2-type domain-containing protein</fullName>
    </recommendedName>
</protein>
<evidence type="ECO:0000259" key="2">
    <source>
        <dbReference type="SMART" id="SM00355"/>
    </source>
</evidence>
<dbReference type="Pfam" id="PF25447">
    <property type="entry name" value="RING_ZNF598"/>
    <property type="match status" value="1"/>
</dbReference>
<feature type="compositionally biased region" description="Gly residues" evidence="1">
    <location>
        <begin position="462"/>
        <end position="484"/>
    </location>
</feature>
<dbReference type="InterPro" id="IPR044288">
    <property type="entry name" value="ZNF598/HEL2"/>
</dbReference>
<feature type="compositionally biased region" description="Low complexity" evidence="1">
    <location>
        <begin position="541"/>
        <end position="553"/>
    </location>
</feature>
<dbReference type="EMBL" id="CDMZ01001215">
    <property type="protein sequence ID" value="CEM29193.1"/>
    <property type="molecule type" value="Genomic_DNA"/>
</dbReference>
<dbReference type="InterPro" id="IPR013087">
    <property type="entry name" value="Znf_C2H2_type"/>
</dbReference>
<feature type="domain" description="C2H2-type" evidence="2">
    <location>
        <begin position="260"/>
        <end position="290"/>
    </location>
</feature>
<dbReference type="GO" id="GO:0043022">
    <property type="term" value="F:ribosome binding"/>
    <property type="evidence" value="ECO:0007669"/>
    <property type="project" value="TreeGrafter"/>
</dbReference>
<feature type="compositionally biased region" description="Low complexity" evidence="1">
    <location>
        <begin position="406"/>
        <end position="420"/>
    </location>
</feature>
<dbReference type="AlphaFoldDB" id="A0A0G4GHI6"/>
<feature type="domain" description="C2H2-type" evidence="2">
    <location>
        <begin position="291"/>
        <end position="320"/>
    </location>
</feature>
<dbReference type="PANTHER" id="PTHR22938:SF0">
    <property type="entry name" value="E3 UBIQUITIN-PROTEIN LIGASE ZNF598"/>
    <property type="match status" value="1"/>
</dbReference>
<organism evidence="3">
    <name type="scientific">Chromera velia CCMP2878</name>
    <dbReference type="NCBI Taxonomy" id="1169474"/>
    <lineage>
        <taxon>Eukaryota</taxon>
        <taxon>Sar</taxon>
        <taxon>Alveolata</taxon>
        <taxon>Colpodellida</taxon>
        <taxon>Chromeraceae</taxon>
        <taxon>Chromera</taxon>
    </lineage>
</organism>
<evidence type="ECO:0000256" key="1">
    <source>
        <dbReference type="SAM" id="MobiDB-lite"/>
    </source>
</evidence>
<gene>
    <name evidence="3" type="ORF">Cvel_662</name>
</gene>
<feature type="region of interest" description="Disordered" evidence="1">
    <location>
        <begin position="127"/>
        <end position="171"/>
    </location>
</feature>
<feature type="domain" description="C2H2-type" evidence="2">
    <location>
        <begin position="236"/>
        <end position="259"/>
    </location>
</feature>
<feature type="compositionally biased region" description="Basic residues" evidence="1">
    <location>
        <begin position="156"/>
        <end position="167"/>
    </location>
</feature>
<feature type="compositionally biased region" description="Gly residues" evidence="1">
    <location>
        <begin position="601"/>
        <end position="625"/>
    </location>
</feature>
<sequence length="625" mass="66185">MDGGDAEEVLCLICCDPIDTYCIPQCDHCETCALCSTRMRDLMRDLRCIACQVESESVVYSKKRRPFADFGIYGKVATKAELFYDEATAAFFSDRDHLEAAQSLSERTCNVCTEAVAVSAATKSSSSQSVVEGGAETENADTDLEGGTLSSSSGKRATKNKDRKKKQVGVMDPEVDEFRNMEALQTHLKDKHRLSFCPLCLEHRKVFLQEQTLFKQNELQQHLKKGDPASGFKGHPYCKFCKQHYFGDTELGQHLRRDHFNCFVCVEEGRNANVFFADYQSLELHFDAEHFCCEEPECRLQKFVVFSSGAALRSHMEEVHGFSSQAAASLPVLGFKRGNSGGGRNRGQGQLEVMLGPPPASATGANAGSVTDEDGQDATATAFVPPPTPPTLDNSNFPGLSPPPAAALLANGHGPNLNGPAPGGGAHGQQQRGGRRGHGGHHGNRHPQGPHRGPPVPPGGPPSGAGVWGGGMMGGPMGGMGGDPGLLEGPPLPLHFNPARMQQVQQRRRHWASVAASKKANPPPPRLMPGQIVPGLPPPGASQNQGAGAGASRQPPPPPRVPNGRPASGGWQTVNPPARSKAPPPPGPPGSQQGQRIPGMPEGGPAGNGAGGWTKVGSAGGKKKR</sequence>
<name>A0A0G4GHI6_9ALVE</name>
<dbReference type="PANTHER" id="PTHR22938">
    <property type="entry name" value="ZINC FINGER PROTEIN 598"/>
    <property type="match status" value="1"/>
</dbReference>
<evidence type="ECO:0000313" key="3">
    <source>
        <dbReference type="EMBL" id="CEM29193.1"/>
    </source>
</evidence>
<dbReference type="GO" id="GO:0072344">
    <property type="term" value="P:rescue of stalled ribosome"/>
    <property type="evidence" value="ECO:0007669"/>
    <property type="project" value="InterPro"/>
</dbReference>
<dbReference type="InterPro" id="IPR056437">
    <property type="entry name" value="Znf-C2H2_ZNF598/HEL2"/>
</dbReference>
<feature type="compositionally biased region" description="Basic residues" evidence="1">
    <location>
        <begin position="433"/>
        <end position="449"/>
    </location>
</feature>
<feature type="compositionally biased region" description="Low complexity" evidence="1">
    <location>
        <begin position="590"/>
        <end position="600"/>
    </location>
</feature>
<dbReference type="GO" id="GO:0016567">
    <property type="term" value="P:protein ubiquitination"/>
    <property type="evidence" value="ECO:0007669"/>
    <property type="project" value="TreeGrafter"/>
</dbReference>
<reference evidence="3" key="1">
    <citation type="submission" date="2014-11" db="EMBL/GenBank/DDBJ databases">
        <authorList>
            <person name="Otto D Thomas"/>
            <person name="Naeem Raeece"/>
        </authorList>
    </citation>
    <scope>NUCLEOTIDE SEQUENCE</scope>
</reference>
<feature type="region of interest" description="Disordered" evidence="1">
    <location>
        <begin position="338"/>
        <end position="625"/>
    </location>
</feature>
<dbReference type="SMART" id="SM00355">
    <property type="entry name" value="ZnF_C2H2"/>
    <property type="match status" value="3"/>
</dbReference>
<proteinExistence type="predicted"/>